<name>A0A7C3PLR4_9CYAN</name>
<dbReference type="SMART" id="SM00347">
    <property type="entry name" value="HTH_MARR"/>
    <property type="match status" value="1"/>
</dbReference>
<gene>
    <name evidence="5" type="ORF">ENR64_25535</name>
</gene>
<dbReference type="AlphaFoldDB" id="A0A7C3PLR4"/>
<organism evidence="5">
    <name type="scientific">Oscillatoriales cyanobacterium SpSt-418</name>
    <dbReference type="NCBI Taxonomy" id="2282169"/>
    <lineage>
        <taxon>Bacteria</taxon>
        <taxon>Bacillati</taxon>
        <taxon>Cyanobacteriota</taxon>
        <taxon>Cyanophyceae</taxon>
        <taxon>Oscillatoriophycideae</taxon>
        <taxon>Oscillatoriales</taxon>
    </lineage>
</organism>
<dbReference type="InterPro" id="IPR000835">
    <property type="entry name" value="HTH_MarR-typ"/>
</dbReference>
<evidence type="ECO:0000256" key="1">
    <source>
        <dbReference type="ARBA" id="ARBA00023015"/>
    </source>
</evidence>
<comment type="caution">
    <text evidence="5">The sequence shown here is derived from an EMBL/GenBank/DDBJ whole genome shotgun (WGS) entry which is preliminary data.</text>
</comment>
<proteinExistence type="predicted"/>
<dbReference type="InterPro" id="IPR036390">
    <property type="entry name" value="WH_DNA-bd_sf"/>
</dbReference>
<feature type="domain" description="HTH marR-type" evidence="4">
    <location>
        <begin position="4"/>
        <end position="136"/>
    </location>
</feature>
<dbReference type="PRINTS" id="PR00598">
    <property type="entry name" value="HTHMARR"/>
</dbReference>
<keyword evidence="2" id="KW-0238">DNA-binding</keyword>
<dbReference type="PROSITE" id="PS50995">
    <property type="entry name" value="HTH_MARR_2"/>
    <property type="match status" value="1"/>
</dbReference>
<evidence type="ECO:0000313" key="5">
    <source>
        <dbReference type="EMBL" id="HFN01057.1"/>
    </source>
</evidence>
<keyword evidence="3" id="KW-0804">Transcription</keyword>
<dbReference type="InterPro" id="IPR036388">
    <property type="entry name" value="WH-like_DNA-bd_sf"/>
</dbReference>
<dbReference type="GO" id="GO:0003700">
    <property type="term" value="F:DNA-binding transcription factor activity"/>
    <property type="evidence" value="ECO:0007669"/>
    <property type="project" value="InterPro"/>
</dbReference>
<sequence>MSKADELTKYVAILADLFEVAQESSGEAVNLNKQECRVINVVGQFQPLMMREIAERAKLSITNATGIVDKLVKRKCLRRDRSDEDRRIVRIRLTPEGEEIYAMEVENYRKVSRAILDSLDEPEQQEMLRMMRKVAVQLNQQKAELLKSL</sequence>
<dbReference type="GO" id="GO:0003677">
    <property type="term" value="F:DNA binding"/>
    <property type="evidence" value="ECO:0007669"/>
    <property type="project" value="UniProtKB-KW"/>
</dbReference>
<evidence type="ECO:0000256" key="2">
    <source>
        <dbReference type="ARBA" id="ARBA00023125"/>
    </source>
</evidence>
<evidence type="ECO:0000259" key="4">
    <source>
        <dbReference type="PROSITE" id="PS50995"/>
    </source>
</evidence>
<accession>A0A7C3PLR4</accession>
<dbReference type="EMBL" id="DSRU01000364">
    <property type="protein sequence ID" value="HFN01057.1"/>
    <property type="molecule type" value="Genomic_DNA"/>
</dbReference>
<protein>
    <submittedName>
        <fullName evidence="5">MarR family transcriptional regulator</fullName>
    </submittedName>
</protein>
<reference evidence="5" key="1">
    <citation type="journal article" date="2020" name="mSystems">
        <title>Genome- and Community-Level Interaction Insights into Carbon Utilization and Element Cycling Functions of Hydrothermarchaeota in Hydrothermal Sediment.</title>
        <authorList>
            <person name="Zhou Z."/>
            <person name="Liu Y."/>
            <person name="Xu W."/>
            <person name="Pan J."/>
            <person name="Luo Z.H."/>
            <person name="Li M."/>
        </authorList>
    </citation>
    <scope>NUCLEOTIDE SEQUENCE [LARGE SCALE GENOMIC DNA]</scope>
    <source>
        <strain evidence="5">SpSt-418</strain>
    </source>
</reference>
<dbReference type="PANTHER" id="PTHR42756">
    <property type="entry name" value="TRANSCRIPTIONAL REGULATOR, MARR"/>
    <property type="match status" value="1"/>
</dbReference>
<dbReference type="Gene3D" id="1.10.10.10">
    <property type="entry name" value="Winged helix-like DNA-binding domain superfamily/Winged helix DNA-binding domain"/>
    <property type="match status" value="1"/>
</dbReference>
<dbReference type="Pfam" id="PF01047">
    <property type="entry name" value="MarR"/>
    <property type="match status" value="1"/>
</dbReference>
<dbReference type="SUPFAM" id="SSF46785">
    <property type="entry name" value="Winged helix' DNA-binding domain"/>
    <property type="match status" value="1"/>
</dbReference>
<keyword evidence="1" id="KW-0805">Transcription regulation</keyword>
<dbReference type="PANTHER" id="PTHR42756:SF1">
    <property type="entry name" value="TRANSCRIPTIONAL REPRESSOR OF EMRAB OPERON"/>
    <property type="match status" value="1"/>
</dbReference>
<evidence type="ECO:0000256" key="3">
    <source>
        <dbReference type="ARBA" id="ARBA00023163"/>
    </source>
</evidence>